<dbReference type="PANTHER" id="PTHR47237">
    <property type="entry name" value="SLL0310 PROTEIN"/>
    <property type="match status" value="1"/>
</dbReference>
<dbReference type="Gene3D" id="3.40.630.90">
    <property type="match status" value="1"/>
</dbReference>
<reference evidence="2" key="3">
    <citation type="journal article" date="2001" name="Genome Res.">
        <title>Genome evolution at the genus level: comparison of three complete genomes of hyperthermophilic archaea.</title>
        <authorList>
            <person name="Lecompte O."/>
            <person name="Ripp R."/>
            <person name="Puzos-Barbe V."/>
            <person name="Duprat S."/>
            <person name="Heilig R."/>
            <person name="Dietrich J."/>
            <person name="Thierry J.C."/>
            <person name="Poch O."/>
        </authorList>
    </citation>
    <scope>NUCLEOTIDE SEQUENCE</scope>
    <source>
        <strain evidence="2">Orsay</strain>
    </source>
</reference>
<name>Q9V2R3_PYRAB</name>
<dbReference type="RefSeq" id="WP_010867135.1">
    <property type="nucleotide sequence ID" value="NC_000868.1"/>
</dbReference>
<dbReference type="CDD" id="cd04301">
    <property type="entry name" value="NAT_SF"/>
    <property type="match status" value="1"/>
</dbReference>
<evidence type="ECO:0000313" key="2">
    <source>
        <dbReference type="EMBL" id="CAB48935.1"/>
    </source>
</evidence>
<accession>Q9V2R3</accession>
<dbReference type="OrthoDB" id="43754at2157"/>
<keyword evidence="4" id="KW-1185">Reference proteome</keyword>
<protein>
    <submittedName>
        <fullName evidence="2">Acetyltransferase (GNAT) family protein</fullName>
    </submittedName>
</protein>
<dbReference type="PROSITE" id="PS51186">
    <property type="entry name" value="GNAT"/>
    <property type="match status" value="1"/>
</dbReference>
<dbReference type="STRING" id="272844.PAB2346"/>
<reference evidence="3 5" key="5">
    <citation type="journal article" date="2012" name="Curr. Microbiol.">
        <title>Re-annotation of two hyperthermophilic archaea Pyrococcus abyssi GE5 and Pyrococcus furiosus DSM 3638.</title>
        <authorList>
            <person name="Gao J."/>
            <person name="Wang J."/>
        </authorList>
    </citation>
    <scope>GENOME REANNOTATION</scope>
    <source>
        <strain evidence="3">GE5</strain>
        <strain evidence="5">GE5 / Orsay</strain>
    </source>
</reference>
<sequence length="266" mass="30225">MIRVATFEDIDDMVSVFIDAYNYTGPRDSVAKSMEISLKVQPNGCLIAFIDGKPVGMGCIFLYKKVAWVGLMGVKKEYQRRGIGTEIFKRLLKIGKGKTIRLDASSQGYGLYKKFNFTDEYRTVRYELRNRPLKKVEGVKELKEIPGWVEELDKEAFGDDRTRVLRLYLESGARLIGVENEGFGMVYRGRIGPLVAISRKIAEKIMLKAFLLRGREIIVPDANEDAMDLIKKFSPVELTSCTRMRLGDKVEENVHMVFGILTYAKG</sequence>
<organism evidence="2 4">
    <name type="scientific">Pyrococcus abyssi (strain GE5 / Orsay)</name>
    <dbReference type="NCBI Taxonomy" id="272844"/>
    <lineage>
        <taxon>Archaea</taxon>
        <taxon>Methanobacteriati</taxon>
        <taxon>Methanobacteriota</taxon>
        <taxon>Thermococci</taxon>
        <taxon>Thermococcales</taxon>
        <taxon>Thermococcaceae</taxon>
        <taxon>Pyrococcus</taxon>
    </lineage>
</organism>
<dbReference type="PATRIC" id="fig|272844.11.peg.14"/>
<dbReference type="InterPro" id="IPR052729">
    <property type="entry name" value="Acyl/Acetyltrans_Enzymes"/>
</dbReference>
<dbReference type="Proteomes" id="UP000000810">
    <property type="component" value="Chromosome"/>
</dbReference>
<dbReference type="InterPro" id="IPR000182">
    <property type="entry name" value="GNAT_dom"/>
</dbReference>
<dbReference type="AlphaFoldDB" id="Q9V2R3"/>
<dbReference type="Proteomes" id="UP000009139">
    <property type="component" value="Chromosome"/>
</dbReference>
<dbReference type="eggNOG" id="arCOG05161">
    <property type="taxonomic scope" value="Archaea"/>
</dbReference>
<dbReference type="SUPFAM" id="SSF55729">
    <property type="entry name" value="Acyl-CoA N-acyltransferases (Nat)"/>
    <property type="match status" value="1"/>
</dbReference>
<gene>
    <name evidence="2" type="ordered locus">PAB2346</name>
</gene>
<reference evidence="2" key="2">
    <citation type="journal article" date="2000" name="J. Mol. Biol.">
        <title>Archaeal homologs of eukaryotic methylation guide small nucleolar RNAs: lessons from the Pyrococcus genomes.</title>
        <authorList>
            <person name="Gaspin C."/>
            <person name="Cavaille J."/>
            <person name="Erauso G."/>
        </authorList>
    </citation>
    <scope>NUCLEOTIDE SEQUENCE</scope>
    <source>
        <strain evidence="2">Orsay</strain>
    </source>
</reference>
<dbReference type="Gene3D" id="3.40.630.30">
    <property type="match status" value="1"/>
</dbReference>
<dbReference type="EMBL" id="AJ248283">
    <property type="protein sequence ID" value="CAB48935.1"/>
    <property type="molecule type" value="Genomic_DNA"/>
</dbReference>
<dbReference type="Pfam" id="PF18014">
    <property type="entry name" value="Acetyltransf_18"/>
    <property type="match status" value="1"/>
</dbReference>
<dbReference type="EMBL" id="HE613800">
    <property type="protein sequence ID" value="CCE69380.1"/>
    <property type="molecule type" value="Genomic_DNA"/>
</dbReference>
<dbReference type="Pfam" id="PF00583">
    <property type="entry name" value="Acetyltransf_1"/>
    <property type="match status" value="1"/>
</dbReference>
<dbReference type="InterPro" id="IPR016181">
    <property type="entry name" value="Acyl_CoA_acyltransferase"/>
</dbReference>
<evidence type="ECO:0000259" key="1">
    <source>
        <dbReference type="PROSITE" id="PS51186"/>
    </source>
</evidence>
<evidence type="ECO:0000313" key="3">
    <source>
        <dbReference type="EMBL" id="CCE69380.1"/>
    </source>
</evidence>
<proteinExistence type="predicted"/>
<dbReference type="KEGG" id="pab:PAB2346"/>
<feature type="domain" description="N-acetyltransferase" evidence="1">
    <location>
        <begin position="1"/>
        <end position="146"/>
    </location>
</feature>
<dbReference type="PANTHER" id="PTHR47237:SF2">
    <property type="entry name" value="BLL4206 PROTEIN"/>
    <property type="match status" value="1"/>
</dbReference>
<evidence type="ECO:0000313" key="4">
    <source>
        <dbReference type="Proteomes" id="UP000000810"/>
    </source>
</evidence>
<dbReference type="HOGENOM" id="CLU_1056101_0_0_2"/>
<reference evidence="2" key="1">
    <citation type="submission" date="1999-07" db="EMBL/GenBank/DDBJ databases">
        <authorList>
            <person name="Genoscope"/>
        </authorList>
    </citation>
    <scope>NUCLEOTIDE SEQUENCE</scope>
    <source>
        <strain evidence="2">Orsay</strain>
    </source>
</reference>
<reference evidence="2 4" key="4">
    <citation type="journal article" date="2003" name="Mol. Microbiol.">
        <title>An integrated analysis of the genome of the hyperthermophilic archaeon Pyrococcus abyssi.</title>
        <authorList>
            <person name="Cohen G."/>
            <person name="Barbe V."/>
            <person name="Flament D."/>
            <person name="Galperin M."/>
            <person name="Heilig R."/>
            <person name="Ripp R."/>
            <person name="Lecompte O."/>
            <person name="Prieur D."/>
            <person name="Poch O."/>
            <person name="Quellerou J."/>
            <person name="Thierry J.C."/>
            <person name="Van der Oost J."/>
            <person name="Weissenbach J."/>
            <person name="Zivanovic Y."/>
            <person name="Forterre P."/>
        </authorList>
    </citation>
    <scope>NUCLEOTIDE SEQUENCE [LARGE SCALE GENOMIC DNA]</scope>
    <source>
        <strain evidence="4">GE5 / Orsay</strain>
        <strain evidence="2">Orsay</strain>
    </source>
</reference>
<evidence type="ECO:0000313" key="5">
    <source>
        <dbReference type="Proteomes" id="UP000009139"/>
    </source>
</evidence>
<dbReference type="PIR" id="H75185">
    <property type="entry name" value="H75185"/>
</dbReference>
<dbReference type="InterPro" id="IPR041496">
    <property type="entry name" value="YitH/HolE_GNAT"/>
</dbReference>
<dbReference type="GO" id="GO:0016747">
    <property type="term" value="F:acyltransferase activity, transferring groups other than amino-acyl groups"/>
    <property type="evidence" value="ECO:0007669"/>
    <property type="project" value="InterPro"/>
</dbReference>